<keyword evidence="6 8" id="KW-1133">Transmembrane helix</keyword>
<dbReference type="GO" id="GO:0005886">
    <property type="term" value="C:plasma membrane"/>
    <property type="evidence" value="ECO:0007669"/>
    <property type="project" value="UniProtKB-SubCell"/>
</dbReference>
<dbReference type="GO" id="GO:0042907">
    <property type="term" value="F:xanthine transmembrane transporter activity"/>
    <property type="evidence" value="ECO:0007669"/>
    <property type="project" value="TreeGrafter"/>
</dbReference>
<feature type="transmembrane region" description="Helical" evidence="8">
    <location>
        <begin position="357"/>
        <end position="375"/>
    </location>
</feature>
<dbReference type="RefSeq" id="WP_257490662.1">
    <property type="nucleotide sequence ID" value="NZ_JANJZL010000014.1"/>
</dbReference>
<dbReference type="AlphaFoldDB" id="A0A9X2MLL5"/>
<comment type="similarity">
    <text evidence="2">Belongs to the nucleobase:cation symporter-2 (NCS2) (TC 2.A.40) family.</text>
</comment>
<dbReference type="NCBIfam" id="TIGR00801">
    <property type="entry name" value="ncs2"/>
    <property type="match status" value="1"/>
</dbReference>
<feature type="transmembrane region" description="Helical" evidence="8">
    <location>
        <begin position="65"/>
        <end position="83"/>
    </location>
</feature>
<dbReference type="Proteomes" id="UP001142078">
    <property type="component" value="Unassembled WGS sequence"/>
</dbReference>
<feature type="transmembrane region" description="Helical" evidence="8">
    <location>
        <begin position="387"/>
        <end position="405"/>
    </location>
</feature>
<dbReference type="Pfam" id="PF00860">
    <property type="entry name" value="Xan_ur_permease"/>
    <property type="match status" value="1"/>
</dbReference>
<dbReference type="NCBIfam" id="NF037981">
    <property type="entry name" value="NCS2_1"/>
    <property type="match status" value="1"/>
</dbReference>
<keyword evidence="5 8" id="KW-0812">Transmembrane</keyword>
<evidence type="ECO:0000256" key="4">
    <source>
        <dbReference type="ARBA" id="ARBA00022475"/>
    </source>
</evidence>
<dbReference type="PANTHER" id="PTHR42810:SF2">
    <property type="entry name" value="PURINE PERMEASE C1399.01C-RELATED"/>
    <property type="match status" value="1"/>
</dbReference>
<feature type="transmembrane region" description="Helical" evidence="8">
    <location>
        <begin position="143"/>
        <end position="165"/>
    </location>
</feature>
<comment type="subcellular location">
    <subcellularLocation>
        <location evidence="1">Cell membrane</location>
        <topology evidence="1">Multi-pass membrane protein</topology>
    </subcellularLocation>
</comment>
<reference evidence="9" key="1">
    <citation type="submission" date="2022-07" db="EMBL/GenBank/DDBJ databases">
        <title>Enhanced cultured diversity of the mouse gut microbiota enables custom-made synthetic communities.</title>
        <authorList>
            <person name="Afrizal A."/>
        </authorList>
    </citation>
    <scope>NUCLEOTIDE SEQUENCE</scope>
    <source>
        <strain evidence="9">DSM 29482</strain>
    </source>
</reference>
<feature type="transmembrane region" description="Helical" evidence="8">
    <location>
        <begin position="103"/>
        <end position="131"/>
    </location>
</feature>
<feature type="transmembrane region" description="Helical" evidence="8">
    <location>
        <begin position="417"/>
        <end position="437"/>
    </location>
</feature>
<gene>
    <name evidence="9" type="ORF">NSA23_14420</name>
</gene>
<evidence type="ECO:0000313" key="10">
    <source>
        <dbReference type="Proteomes" id="UP001142078"/>
    </source>
</evidence>
<accession>A0A9X2MLL5</accession>
<evidence type="ECO:0000256" key="2">
    <source>
        <dbReference type="ARBA" id="ARBA00008821"/>
    </source>
</evidence>
<sequence>MTINNVNEKVEKTQKSELIYDINDKPPLNLAIPLAIQNIMAAFSGIIAVPLVVGQAIGMSVDEMAFMVSATLFISGLATFIQSRGVGPVGARLPCIMGTDFTFVGPGIAVASSFGLPGYFAATTVGAILEIILSRFIKPLRKYFPPVVTGVVVTLIGLTMIPVSVDWVAGGAGNPQYGNPKFILLAFIVMTIIILLNQKGKGFVSSGAILIGIICGYIISIPMELLDITPVKEAAWLSLPKPFRYGMEFHLSAILAFLPAYIVTAIETMGDLISVANASEHEITGEELSRGILSDGVGSFIAGIFGAGPHTSFSQNVGIIPITGVASRFVIIVAGIILMLAGIFPKIGALVSIMPNPVLGGAGIMMFGMIAVGGFKLLKEVDLNKRNSLLVAVSIGLGLAVVYRPEVLSNFHPNIQTIFQSGMTTGTITAIILNLILPGREIEA</sequence>
<protein>
    <submittedName>
        <fullName evidence="9">Purine permease</fullName>
    </submittedName>
</protein>
<organism evidence="9 10">
    <name type="scientific">Anaerosalibacter massiliensis</name>
    <dbReference type="NCBI Taxonomy" id="1347392"/>
    <lineage>
        <taxon>Bacteria</taxon>
        <taxon>Bacillati</taxon>
        <taxon>Bacillota</taxon>
        <taxon>Tissierellia</taxon>
        <taxon>Tissierellales</taxon>
        <taxon>Sporanaerobacteraceae</taxon>
        <taxon>Anaerosalibacter</taxon>
    </lineage>
</organism>
<dbReference type="NCBIfam" id="TIGR03173">
    <property type="entry name" value="pbuX"/>
    <property type="match status" value="1"/>
</dbReference>
<dbReference type="InterPro" id="IPR006042">
    <property type="entry name" value="Xan_ur_permease"/>
</dbReference>
<evidence type="ECO:0000256" key="5">
    <source>
        <dbReference type="ARBA" id="ARBA00022692"/>
    </source>
</evidence>
<dbReference type="InterPro" id="IPR006043">
    <property type="entry name" value="NCS2"/>
</dbReference>
<feature type="transmembrane region" description="Helical" evidence="8">
    <location>
        <begin position="243"/>
        <end position="263"/>
    </location>
</feature>
<evidence type="ECO:0000313" key="9">
    <source>
        <dbReference type="EMBL" id="MCR2045295.1"/>
    </source>
</evidence>
<comment type="caution">
    <text evidence="9">The sequence shown here is derived from an EMBL/GenBank/DDBJ whole genome shotgun (WGS) entry which is preliminary data.</text>
</comment>
<keyword evidence="7 8" id="KW-0472">Membrane</keyword>
<keyword evidence="10" id="KW-1185">Reference proteome</keyword>
<keyword evidence="4" id="KW-1003">Cell membrane</keyword>
<feature type="transmembrane region" description="Helical" evidence="8">
    <location>
        <begin position="203"/>
        <end position="223"/>
    </location>
</feature>
<evidence type="ECO:0000256" key="7">
    <source>
        <dbReference type="ARBA" id="ARBA00023136"/>
    </source>
</evidence>
<evidence type="ECO:0000256" key="6">
    <source>
        <dbReference type="ARBA" id="ARBA00022989"/>
    </source>
</evidence>
<feature type="transmembrane region" description="Helical" evidence="8">
    <location>
        <begin position="177"/>
        <end position="196"/>
    </location>
</feature>
<name>A0A9X2MLL5_9FIRM</name>
<feature type="transmembrane region" description="Helical" evidence="8">
    <location>
        <begin position="30"/>
        <end position="53"/>
    </location>
</feature>
<proteinExistence type="inferred from homology"/>
<dbReference type="InterPro" id="IPR017588">
    <property type="entry name" value="UacT-like"/>
</dbReference>
<dbReference type="EMBL" id="JANJZL010000014">
    <property type="protein sequence ID" value="MCR2045295.1"/>
    <property type="molecule type" value="Genomic_DNA"/>
</dbReference>
<dbReference type="PROSITE" id="PS01116">
    <property type="entry name" value="XANTH_URACIL_PERMASE"/>
    <property type="match status" value="1"/>
</dbReference>
<dbReference type="PANTHER" id="PTHR42810">
    <property type="entry name" value="PURINE PERMEASE C1399.01C-RELATED"/>
    <property type="match status" value="1"/>
</dbReference>
<feature type="transmembrane region" description="Helical" evidence="8">
    <location>
        <begin position="329"/>
        <end position="351"/>
    </location>
</feature>
<evidence type="ECO:0000256" key="1">
    <source>
        <dbReference type="ARBA" id="ARBA00004651"/>
    </source>
</evidence>
<keyword evidence="3" id="KW-0813">Transport</keyword>
<evidence type="ECO:0000256" key="8">
    <source>
        <dbReference type="SAM" id="Phobius"/>
    </source>
</evidence>
<evidence type="ECO:0000256" key="3">
    <source>
        <dbReference type="ARBA" id="ARBA00022448"/>
    </source>
</evidence>